<dbReference type="EMBL" id="MAAX01000070">
    <property type="protein sequence ID" value="OUS18268.1"/>
    <property type="molecule type" value="Genomic_DNA"/>
</dbReference>
<name>A0A1Z8B706_9FLAO</name>
<comment type="caution">
    <text evidence="2">The sequence shown here is derived from an EMBL/GenBank/DDBJ whole genome shotgun (WGS) entry which is preliminary data.</text>
</comment>
<keyword evidence="1" id="KW-0472">Membrane</keyword>
<gene>
    <name evidence="2" type="ORF">A9Q93_03985</name>
</gene>
<dbReference type="Proteomes" id="UP000196102">
    <property type="component" value="Unassembled WGS sequence"/>
</dbReference>
<dbReference type="RefSeq" id="WP_303686089.1">
    <property type="nucleotide sequence ID" value="NZ_MAAX01000070.1"/>
</dbReference>
<feature type="transmembrane region" description="Helical" evidence="1">
    <location>
        <begin position="152"/>
        <end position="173"/>
    </location>
</feature>
<reference evidence="3" key="1">
    <citation type="journal article" date="2017" name="Proc. Natl. Acad. Sci. U.S.A.">
        <title>Simulation of Deepwater Horizon oil plume reveals substrate specialization within a complex community of hydrocarbon-degraders.</title>
        <authorList>
            <person name="Hu P."/>
            <person name="Dubinsky E.A."/>
            <person name="Probst A.J."/>
            <person name="Wang J."/>
            <person name="Sieber C.M.K."/>
            <person name="Tom L.M."/>
            <person name="Gardinali P."/>
            <person name="Banfield J.F."/>
            <person name="Atlas R.M."/>
            <person name="Andersen G.L."/>
        </authorList>
    </citation>
    <scope>NUCLEOTIDE SEQUENCE [LARGE SCALE GENOMIC DNA]</scope>
</reference>
<feature type="transmembrane region" description="Helical" evidence="1">
    <location>
        <begin position="119"/>
        <end position="140"/>
    </location>
</feature>
<evidence type="ECO:0008006" key="4">
    <source>
        <dbReference type="Google" id="ProtNLM"/>
    </source>
</evidence>
<keyword evidence="1" id="KW-1133">Transmembrane helix</keyword>
<keyword evidence="1" id="KW-0812">Transmembrane</keyword>
<evidence type="ECO:0000313" key="3">
    <source>
        <dbReference type="Proteomes" id="UP000196102"/>
    </source>
</evidence>
<feature type="transmembrane region" description="Helical" evidence="1">
    <location>
        <begin position="12"/>
        <end position="32"/>
    </location>
</feature>
<feature type="transmembrane region" description="Helical" evidence="1">
    <location>
        <begin position="93"/>
        <end position="113"/>
    </location>
</feature>
<dbReference type="Pfam" id="PF10067">
    <property type="entry name" value="DUF2306"/>
    <property type="match status" value="1"/>
</dbReference>
<accession>A0A1Z8B706</accession>
<feature type="transmembrane region" description="Helical" evidence="1">
    <location>
        <begin position="185"/>
        <end position="206"/>
    </location>
</feature>
<organism evidence="2 3">
    <name type="scientific">Nonlabens dokdonensis</name>
    <dbReference type="NCBI Taxonomy" id="328515"/>
    <lineage>
        <taxon>Bacteria</taxon>
        <taxon>Pseudomonadati</taxon>
        <taxon>Bacteroidota</taxon>
        <taxon>Flavobacteriia</taxon>
        <taxon>Flavobacteriales</taxon>
        <taxon>Flavobacteriaceae</taxon>
        <taxon>Nonlabens</taxon>
    </lineage>
</organism>
<sequence length="217" mass="25619">MNPFFKRVISWGSIILLGYFTCLLVLITLQYVPIRLDVAFLNVKQSVVHLKHYQVAFFSHVFTSIWVLVFAVVQFIPGIRDHLPQIHRFTGKLYIFLVLVIASPSGFVMGYYANGGWVSQISFMIQAILWFYFTFLGFQMAKRMDWEKHQLFMWRSFALTLSAITLRLFKWIIIGVFEWPPMDTYRLVAWLGWVFNLMGVEILWYYKYAPKGRNGMP</sequence>
<evidence type="ECO:0000256" key="1">
    <source>
        <dbReference type="SAM" id="Phobius"/>
    </source>
</evidence>
<dbReference type="AlphaFoldDB" id="A0A1Z8B706"/>
<evidence type="ECO:0000313" key="2">
    <source>
        <dbReference type="EMBL" id="OUS18268.1"/>
    </source>
</evidence>
<proteinExistence type="predicted"/>
<dbReference type="InterPro" id="IPR018750">
    <property type="entry name" value="DUF2306_membrane"/>
</dbReference>
<protein>
    <recommendedName>
        <fullName evidence="4">DUF2306 domain-containing protein</fullName>
    </recommendedName>
</protein>
<feature type="transmembrane region" description="Helical" evidence="1">
    <location>
        <begin position="52"/>
        <end position="73"/>
    </location>
</feature>